<dbReference type="NCBIfam" id="NF009883">
    <property type="entry name" value="PRK13341.1-4"/>
    <property type="match status" value="1"/>
</dbReference>
<name>A0A160T3T4_9CHLR</name>
<feature type="domain" description="AAA+ ATPase" evidence="8">
    <location>
        <begin position="52"/>
        <end position="169"/>
    </location>
</feature>
<dbReference type="SUPFAM" id="SSF52540">
    <property type="entry name" value="P-loop containing nucleoside triphosphate hydrolases"/>
    <property type="match status" value="1"/>
</dbReference>
<dbReference type="Pfam" id="PF00004">
    <property type="entry name" value="AAA"/>
    <property type="match status" value="1"/>
</dbReference>
<comment type="function">
    <text evidence="1">DNA-dependent ATPase that plays important roles in cellular responses to stalled DNA replication processes.</text>
</comment>
<dbReference type="Gene3D" id="1.10.8.60">
    <property type="match status" value="1"/>
</dbReference>
<dbReference type="EMBL" id="LN890655">
    <property type="protein sequence ID" value="CUS04706.2"/>
    <property type="molecule type" value="Genomic_DNA"/>
</dbReference>
<dbReference type="InterPro" id="IPR029063">
    <property type="entry name" value="SAM-dependent_MTases_sf"/>
</dbReference>
<dbReference type="SMART" id="SM00382">
    <property type="entry name" value="AAA"/>
    <property type="match status" value="1"/>
</dbReference>
<keyword evidence="6" id="KW-0067">ATP-binding</keyword>
<dbReference type="GO" id="GO:0016887">
    <property type="term" value="F:ATP hydrolysis activity"/>
    <property type="evidence" value="ECO:0007669"/>
    <property type="project" value="InterPro"/>
</dbReference>
<evidence type="ECO:0000256" key="4">
    <source>
        <dbReference type="ARBA" id="ARBA00022705"/>
    </source>
</evidence>
<dbReference type="Gene3D" id="3.40.50.150">
    <property type="entry name" value="Vaccinia Virus protein VP39"/>
    <property type="match status" value="1"/>
</dbReference>
<dbReference type="InterPro" id="IPR027417">
    <property type="entry name" value="P-loop_NTPase"/>
</dbReference>
<evidence type="ECO:0000259" key="8">
    <source>
        <dbReference type="SMART" id="SM00382"/>
    </source>
</evidence>
<dbReference type="GO" id="GO:0017116">
    <property type="term" value="F:single-stranded DNA helicase activity"/>
    <property type="evidence" value="ECO:0007669"/>
    <property type="project" value="TreeGrafter"/>
</dbReference>
<dbReference type="Pfam" id="PF12002">
    <property type="entry name" value="MgsA_C"/>
    <property type="match status" value="1"/>
</dbReference>
<proteinExistence type="inferred from homology"/>
<dbReference type="RefSeq" id="WP_095044003.1">
    <property type="nucleotide sequence ID" value="NZ_LN890655.1"/>
</dbReference>
<dbReference type="InterPro" id="IPR021886">
    <property type="entry name" value="MgsA_C"/>
</dbReference>
<dbReference type="FunFam" id="1.10.8.60:FF:000029">
    <property type="entry name" value="Replication-associated recombination protein A"/>
    <property type="match status" value="1"/>
</dbReference>
<evidence type="ECO:0000256" key="6">
    <source>
        <dbReference type="ARBA" id="ARBA00022840"/>
    </source>
</evidence>
<feature type="region of interest" description="Disordered" evidence="7">
    <location>
        <begin position="696"/>
        <end position="718"/>
    </location>
</feature>
<dbReference type="KEGG" id="pbf:CFX0092_A2828"/>
<dbReference type="Proteomes" id="UP000215027">
    <property type="component" value="Chromosome I"/>
</dbReference>
<dbReference type="GO" id="GO:0005524">
    <property type="term" value="F:ATP binding"/>
    <property type="evidence" value="ECO:0007669"/>
    <property type="project" value="UniProtKB-KW"/>
</dbReference>
<dbReference type="Gene3D" id="3.40.50.300">
    <property type="entry name" value="P-loop containing nucleotide triphosphate hydrolases"/>
    <property type="match status" value="1"/>
</dbReference>
<dbReference type="FunFam" id="1.20.272.10:FF:000001">
    <property type="entry name" value="Putative AAA family ATPase"/>
    <property type="match status" value="1"/>
</dbReference>
<dbReference type="OrthoDB" id="9778364at2"/>
<evidence type="ECO:0000313" key="9">
    <source>
        <dbReference type="EMBL" id="CUS04706.2"/>
    </source>
</evidence>
<dbReference type="GO" id="GO:0003677">
    <property type="term" value="F:DNA binding"/>
    <property type="evidence" value="ECO:0007669"/>
    <property type="project" value="InterPro"/>
</dbReference>
<dbReference type="Pfam" id="PF16193">
    <property type="entry name" value="AAA_assoc_2"/>
    <property type="match status" value="1"/>
</dbReference>
<dbReference type="PANTHER" id="PTHR13779:SF7">
    <property type="entry name" value="ATPASE WRNIP1"/>
    <property type="match status" value="1"/>
</dbReference>
<evidence type="ECO:0000313" key="10">
    <source>
        <dbReference type="Proteomes" id="UP000215027"/>
    </source>
</evidence>
<dbReference type="InterPro" id="IPR003593">
    <property type="entry name" value="AAA+_ATPase"/>
</dbReference>
<dbReference type="Gene3D" id="1.10.3710.10">
    <property type="entry name" value="DNA polymerase III clamp loader subunits, C-terminal domain"/>
    <property type="match status" value="1"/>
</dbReference>
<dbReference type="CDD" id="cd00009">
    <property type="entry name" value="AAA"/>
    <property type="match status" value="1"/>
</dbReference>
<dbReference type="CDD" id="cd18139">
    <property type="entry name" value="HLD_clamp_RarA"/>
    <property type="match status" value="1"/>
</dbReference>
<dbReference type="InterPro" id="IPR003959">
    <property type="entry name" value="ATPase_AAA_core"/>
</dbReference>
<dbReference type="InterPro" id="IPR032423">
    <property type="entry name" value="AAA_assoc_2"/>
</dbReference>
<dbReference type="CDD" id="cd02440">
    <property type="entry name" value="AdoMet_MTases"/>
    <property type="match status" value="1"/>
</dbReference>
<dbReference type="Gene3D" id="1.20.272.10">
    <property type="match status" value="1"/>
</dbReference>
<dbReference type="SUPFAM" id="SSF53335">
    <property type="entry name" value="S-adenosyl-L-methionine-dependent methyltransferases"/>
    <property type="match status" value="1"/>
</dbReference>
<evidence type="ECO:0000256" key="2">
    <source>
        <dbReference type="ARBA" id="ARBA00008959"/>
    </source>
</evidence>
<dbReference type="InterPro" id="IPR008921">
    <property type="entry name" value="DNA_pol3_clamp-load_cplx_C"/>
</dbReference>
<dbReference type="InterPro" id="IPR051314">
    <property type="entry name" value="AAA_ATPase_RarA/MGS1/WRNIP1"/>
</dbReference>
<dbReference type="SUPFAM" id="SSF48019">
    <property type="entry name" value="post-AAA+ oligomerization domain-like"/>
    <property type="match status" value="1"/>
</dbReference>
<keyword evidence="10" id="KW-1185">Reference proteome</keyword>
<dbReference type="PANTHER" id="PTHR13779">
    <property type="entry name" value="WERNER HELICASE-INTERACTING PROTEIN 1 FAMILY MEMBER"/>
    <property type="match status" value="1"/>
</dbReference>
<accession>A0A160T3T4</accession>
<dbReference type="GO" id="GO:0008047">
    <property type="term" value="F:enzyme activator activity"/>
    <property type="evidence" value="ECO:0007669"/>
    <property type="project" value="TreeGrafter"/>
</dbReference>
<reference evidence="9" key="1">
    <citation type="submission" date="2016-01" db="EMBL/GenBank/DDBJ databases">
        <authorList>
            <person name="Mcilroy J.S."/>
            <person name="Karst M S."/>
            <person name="Albertsen M."/>
        </authorList>
    </citation>
    <scope>NUCLEOTIDE SEQUENCE</scope>
    <source>
        <strain evidence="9">Cfx-K</strain>
    </source>
</reference>
<dbReference type="FunFam" id="3.40.50.300:FF:000137">
    <property type="entry name" value="Replication-associated recombination protein A"/>
    <property type="match status" value="1"/>
</dbReference>
<dbReference type="GO" id="GO:0006261">
    <property type="term" value="P:DNA-templated DNA replication"/>
    <property type="evidence" value="ECO:0007669"/>
    <property type="project" value="TreeGrafter"/>
</dbReference>
<dbReference type="NCBIfam" id="NF009881">
    <property type="entry name" value="PRK13341.1-2"/>
    <property type="match status" value="1"/>
</dbReference>
<evidence type="ECO:0000256" key="5">
    <source>
        <dbReference type="ARBA" id="ARBA00022741"/>
    </source>
</evidence>
<evidence type="ECO:0000256" key="3">
    <source>
        <dbReference type="ARBA" id="ARBA00020776"/>
    </source>
</evidence>
<evidence type="ECO:0000256" key="7">
    <source>
        <dbReference type="SAM" id="MobiDB-lite"/>
    </source>
</evidence>
<keyword evidence="4" id="KW-0235">DNA replication</keyword>
<organism evidence="9 10">
    <name type="scientific">Candidatus Promineifilum breve</name>
    <dbReference type="NCBI Taxonomy" id="1806508"/>
    <lineage>
        <taxon>Bacteria</taxon>
        <taxon>Bacillati</taxon>
        <taxon>Chloroflexota</taxon>
        <taxon>Ardenticatenia</taxon>
        <taxon>Candidatus Promineifilales</taxon>
        <taxon>Candidatus Promineifilaceae</taxon>
        <taxon>Candidatus Promineifilum</taxon>
    </lineage>
</organism>
<comment type="similarity">
    <text evidence="2">Belongs to the AAA ATPase family. RarA/MGS1/WRNIP1 subfamily.</text>
</comment>
<evidence type="ECO:0000256" key="1">
    <source>
        <dbReference type="ARBA" id="ARBA00002393"/>
    </source>
</evidence>
<keyword evidence="5" id="KW-0547">Nucleotide-binding</keyword>
<protein>
    <recommendedName>
        <fullName evidence="3">Replication-associated recombination protein A</fullName>
    </recommendedName>
</protein>
<dbReference type="AlphaFoldDB" id="A0A160T3T4"/>
<sequence>MTDLFSHAAQERIRREAPLAARMRPRTLDEFFGQSHIMGSGRLLRRAIQADQLSSLIFYGPPGTGKTTLAMVIANSTRSHFITINAVLAGVKEIREAIDVARQRRELYGQRTTLFVDEVHRWNKAQQDALLPHVENGTIILIGATTENPYFEVNKALVSRSRIFQLRPLTEDDLRAIAVQALNDPERGYGKLNVALQPEALDHLVDVANGDARGVLNALELAVETTPPDANGLITISLDVAEESIQRRAVLYDKDGDVHYDTISAFIKSLRGSDTDAALYWMARMVYAGEDPRFIFRRMAIFAGEDVGMADPQAMGIVVNCWETFERIGLPEGRFPLAVAAIYLSTAPKSNSAFAFFDALGMVEKEREADVPNHLKDGNRDKEGFGHGEGYLYPHAYRDHWVAQQYLPNALQGKVFYQPGELGHERAIGADVARRREAQLAAMVESDSDAHLEVLTTSPSNRAKDMWLQRTVANSGRQLGGLRDRLFEMAGVQRHHLILDANAGSGLLTWEAARRAPEGGVWALAADETAGEALRQQAARLPEIERPAVLVGDPAELDYLLALRGEADVRFDCILGRNILTNKERIAGVPPALARHLLPGGRLVLAQAIPRHTQRLYALIEWGRDAKLRDKVIAAEEAIYSDPADPMVNWDESDLTAALEAAGLQDVRLMVEEQSEERLITAAHLDRWFASPSPALREGLGDGGGKDPLPSPLPGGEGTGARLSYRQRLLAGGLTAAEVEKVERLFRNQMLERAVSWRSRLAYVRADFAVD</sequence>
<gene>
    <name evidence="9" type="ORF">CFX0092_A2828</name>
</gene>
<dbReference type="GO" id="GO:0000731">
    <property type="term" value="P:DNA synthesis involved in DNA repair"/>
    <property type="evidence" value="ECO:0007669"/>
    <property type="project" value="TreeGrafter"/>
</dbReference>